<dbReference type="AlphaFoldDB" id="A0AAV8RE26"/>
<evidence type="ECO:0000313" key="2">
    <source>
        <dbReference type="EMBL" id="KAJ8497594.1"/>
    </source>
</evidence>
<accession>A0AAV8RE26</accession>
<sequence>MARPLHAPGDAPAAKGPSLNAQFDALLLVTYSIAICFVIGAVIVFVLRAAYRWCARRHKRSAVMASLAKIPHDVYLRRPPFPAVDFCSRRRSRGRPAELCHLHGGVREWGGAVGAATMQAFVPWGVHQPMVAHSINDLPRL</sequence>
<keyword evidence="1" id="KW-1133">Transmembrane helix</keyword>
<name>A0AAV8RE26_ENSVE</name>
<dbReference type="Proteomes" id="UP001222027">
    <property type="component" value="Unassembled WGS sequence"/>
</dbReference>
<evidence type="ECO:0000256" key="1">
    <source>
        <dbReference type="SAM" id="Phobius"/>
    </source>
</evidence>
<evidence type="ECO:0000313" key="3">
    <source>
        <dbReference type="Proteomes" id="UP001222027"/>
    </source>
</evidence>
<keyword evidence="1" id="KW-0812">Transmembrane</keyword>
<gene>
    <name evidence="2" type="ORF">OPV22_008146</name>
</gene>
<dbReference type="EMBL" id="JAQQAF010000003">
    <property type="protein sequence ID" value="KAJ8497594.1"/>
    <property type="molecule type" value="Genomic_DNA"/>
</dbReference>
<comment type="caution">
    <text evidence="2">The sequence shown here is derived from an EMBL/GenBank/DDBJ whole genome shotgun (WGS) entry which is preliminary data.</text>
</comment>
<organism evidence="2 3">
    <name type="scientific">Ensete ventricosum</name>
    <name type="common">Abyssinian banana</name>
    <name type="synonym">Musa ensete</name>
    <dbReference type="NCBI Taxonomy" id="4639"/>
    <lineage>
        <taxon>Eukaryota</taxon>
        <taxon>Viridiplantae</taxon>
        <taxon>Streptophyta</taxon>
        <taxon>Embryophyta</taxon>
        <taxon>Tracheophyta</taxon>
        <taxon>Spermatophyta</taxon>
        <taxon>Magnoliopsida</taxon>
        <taxon>Liliopsida</taxon>
        <taxon>Zingiberales</taxon>
        <taxon>Musaceae</taxon>
        <taxon>Ensete</taxon>
    </lineage>
</organism>
<protein>
    <submittedName>
        <fullName evidence="2">Uncharacterized protein</fullName>
    </submittedName>
</protein>
<keyword evidence="1" id="KW-0472">Membrane</keyword>
<keyword evidence="3" id="KW-1185">Reference proteome</keyword>
<proteinExistence type="predicted"/>
<reference evidence="2 3" key="1">
    <citation type="submission" date="2022-12" db="EMBL/GenBank/DDBJ databases">
        <title>Chromosome-scale assembly of the Ensete ventricosum genome.</title>
        <authorList>
            <person name="Dussert Y."/>
            <person name="Stocks J."/>
            <person name="Wendawek A."/>
            <person name="Woldeyes F."/>
            <person name="Nichols R.A."/>
            <person name="Borrell J.S."/>
        </authorList>
    </citation>
    <scope>NUCLEOTIDE SEQUENCE [LARGE SCALE GENOMIC DNA]</scope>
    <source>
        <strain evidence="3">cv. Maze</strain>
        <tissue evidence="2">Seeds</tissue>
    </source>
</reference>
<feature type="transmembrane region" description="Helical" evidence="1">
    <location>
        <begin position="25"/>
        <end position="51"/>
    </location>
</feature>